<dbReference type="InParanoid" id="A0A1D3CQV8"/>
<dbReference type="Proteomes" id="UP000095192">
    <property type="component" value="Unassembled WGS sequence"/>
</dbReference>
<evidence type="ECO:0000313" key="4">
    <source>
        <dbReference type="Proteomes" id="UP000095192"/>
    </source>
</evidence>
<comment type="caution">
    <text evidence="3">The sequence shown here is derived from an EMBL/GenBank/DDBJ whole genome shotgun (WGS) entry which is preliminary data.</text>
</comment>
<evidence type="ECO:0000313" key="3">
    <source>
        <dbReference type="EMBL" id="OEH73574.1"/>
    </source>
</evidence>
<keyword evidence="4" id="KW-1185">Reference proteome</keyword>
<evidence type="ECO:0000256" key="1">
    <source>
        <dbReference type="SAM" id="Coils"/>
    </source>
</evidence>
<dbReference type="VEuPathDB" id="ToxoDB:cyc_06705"/>
<organism evidence="3 4">
    <name type="scientific">Cyclospora cayetanensis</name>
    <dbReference type="NCBI Taxonomy" id="88456"/>
    <lineage>
        <taxon>Eukaryota</taxon>
        <taxon>Sar</taxon>
        <taxon>Alveolata</taxon>
        <taxon>Apicomplexa</taxon>
        <taxon>Conoidasida</taxon>
        <taxon>Coccidia</taxon>
        <taxon>Eucoccidiorida</taxon>
        <taxon>Eimeriorina</taxon>
        <taxon>Eimeriidae</taxon>
        <taxon>Cyclospora</taxon>
    </lineage>
</organism>
<dbReference type="VEuPathDB" id="ToxoDB:LOC34622811"/>
<reference evidence="3 4" key="1">
    <citation type="journal article" date="2016" name="BMC Genomics">
        <title>Comparative genomics reveals Cyclospora cayetanensis possesses coccidia-like metabolism and invasion components but unique surface antigens.</title>
        <authorList>
            <person name="Liu S."/>
            <person name="Wang L."/>
            <person name="Zheng H."/>
            <person name="Xu Z."/>
            <person name="Roellig D.M."/>
            <person name="Li N."/>
            <person name="Frace M.A."/>
            <person name="Tang K."/>
            <person name="Arrowood M.J."/>
            <person name="Moss D.M."/>
            <person name="Zhang L."/>
            <person name="Feng Y."/>
            <person name="Xiao L."/>
        </authorList>
    </citation>
    <scope>NUCLEOTIDE SEQUENCE [LARGE SCALE GENOMIC DNA]</scope>
    <source>
        <strain evidence="3 4">CHN_HEN01</strain>
    </source>
</reference>
<feature type="region of interest" description="Disordered" evidence="2">
    <location>
        <begin position="1"/>
        <end position="181"/>
    </location>
</feature>
<name>A0A1D3CQV8_9EIME</name>
<feature type="region of interest" description="Disordered" evidence="2">
    <location>
        <begin position="204"/>
        <end position="231"/>
    </location>
</feature>
<gene>
    <name evidence="3" type="ORF">cyc_06705</name>
</gene>
<accession>A0A1D3CQV8</accession>
<dbReference type="EMBL" id="JROU02002290">
    <property type="protein sequence ID" value="OEH73574.1"/>
    <property type="molecule type" value="Genomic_DNA"/>
</dbReference>
<protein>
    <submittedName>
        <fullName evidence="3">Uncharacterized protein</fullName>
    </submittedName>
</protein>
<evidence type="ECO:0000256" key="2">
    <source>
        <dbReference type="SAM" id="MobiDB-lite"/>
    </source>
</evidence>
<dbReference type="AlphaFoldDB" id="A0A1D3CQV8"/>
<keyword evidence="1" id="KW-0175">Coiled coil</keyword>
<sequence>MGVHSQSVLLGAQAKNEIIRPRASTPGEHLGAAALAPSSGVPSSVHTGGSLGGNSRPDQAPPPADPPIRAEVKGGSIASSGLMSSPGARLEESASATSGVAGATGRRRLLDSDDDSPMRPRGTKKSRLVSDSSDDEVVLGKMHIASCPQSASAPAGGSKPPKPQSGAAKVPAQPVKRTLPGSAMSADRALRLGLCFCSTRAPATVRKGGDNGDSDEDGQENEISMGAFDPKKRNSKDRLVAQFLRRWWYAWPQWPPEDFDYSKELEKRKLKWVSLEEYEDLDDVDKGGYTKVYQISAFPGVFRDPNGNAIDLRPQEGRPCYRNVKQLSELELLQLIAKAIKGQMAALQSSAFEETSIERALQSELEEVESELKQMQRRMDAAKGRA</sequence>
<proteinExistence type="predicted"/>
<feature type="coiled-coil region" evidence="1">
    <location>
        <begin position="358"/>
        <end position="385"/>
    </location>
</feature>
<feature type="compositionally biased region" description="Low complexity" evidence="2">
    <location>
        <begin position="93"/>
        <end position="104"/>
    </location>
</feature>